<evidence type="ECO:0000256" key="3">
    <source>
        <dbReference type="ARBA" id="ARBA00022723"/>
    </source>
</evidence>
<evidence type="ECO:0000256" key="11">
    <source>
        <dbReference type="ARBA" id="ARBA00048988"/>
    </source>
</evidence>
<dbReference type="Pfam" id="PF18074">
    <property type="entry name" value="PriA_C"/>
    <property type="match status" value="1"/>
</dbReference>
<dbReference type="OrthoDB" id="9759544at2"/>
<evidence type="ECO:0000259" key="14">
    <source>
        <dbReference type="PROSITE" id="PS51194"/>
    </source>
</evidence>
<evidence type="ECO:0000256" key="6">
    <source>
        <dbReference type="ARBA" id="ARBA00022806"/>
    </source>
</evidence>
<dbReference type="Gene3D" id="3.40.1440.60">
    <property type="entry name" value="PriA, 3(prime) DNA-binding domain"/>
    <property type="match status" value="1"/>
</dbReference>
<dbReference type="GO" id="GO:1990077">
    <property type="term" value="C:primosome complex"/>
    <property type="evidence" value="ECO:0007669"/>
    <property type="project" value="UniProtKB-UniRule"/>
</dbReference>
<comment type="function">
    <text evidence="12">Initiates the restart of stalled replication forks, which reloads the replicative helicase on sites other than the origin of replication. Recognizes and binds to abandoned replication forks and remodels them to uncover a helicase loading site. Promotes assembly of the primosome at these replication forks.</text>
</comment>
<dbReference type="EMBL" id="PKUS01000008">
    <property type="protein sequence ID" value="PLW69105.1"/>
    <property type="molecule type" value="Genomic_DNA"/>
</dbReference>
<dbReference type="NCBIfam" id="NF004067">
    <property type="entry name" value="PRK05580.1-4"/>
    <property type="match status" value="1"/>
</dbReference>
<comment type="caution">
    <text evidence="15">The sequence shown here is derived from an EMBL/GenBank/DDBJ whole genome shotgun (WGS) entry which is preliminary data.</text>
</comment>
<proteinExistence type="inferred from homology"/>
<dbReference type="EC" id="5.6.2.4" evidence="12"/>
<comment type="similarity">
    <text evidence="12">Belongs to the helicase family. PriA subfamily.</text>
</comment>
<dbReference type="Gene3D" id="3.40.50.300">
    <property type="entry name" value="P-loop containing nucleotide triphosphate hydrolases"/>
    <property type="match status" value="2"/>
</dbReference>
<dbReference type="Proteomes" id="UP000235005">
    <property type="component" value="Unassembled WGS sequence"/>
</dbReference>
<dbReference type="Pfam" id="PF17764">
    <property type="entry name" value="PriA_3primeBD"/>
    <property type="match status" value="1"/>
</dbReference>
<dbReference type="FunFam" id="3.40.50.300:FF:000489">
    <property type="entry name" value="Primosome assembly protein PriA"/>
    <property type="match status" value="1"/>
</dbReference>
<comment type="subunit">
    <text evidence="12">Component of the replication restart primosome.</text>
</comment>
<evidence type="ECO:0000256" key="5">
    <source>
        <dbReference type="ARBA" id="ARBA00022801"/>
    </source>
</evidence>
<keyword evidence="6 12" id="KW-0347">Helicase</keyword>
<feature type="binding site" evidence="12">
    <location>
        <position position="434"/>
    </location>
    <ligand>
        <name>Zn(2+)</name>
        <dbReference type="ChEBI" id="CHEBI:29105"/>
        <label>1</label>
    </ligand>
</feature>
<accession>A0A2N5X3N4</accession>
<keyword evidence="16" id="KW-1185">Reference proteome</keyword>
<dbReference type="PANTHER" id="PTHR30580:SF0">
    <property type="entry name" value="PRIMOSOMAL PROTEIN N"/>
    <property type="match status" value="1"/>
</dbReference>
<feature type="binding site" evidence="12">
    <location>
        <position position="443"/>
    </location>
    <ligand>
        <name>Zn(2+)</name>
        <dbReference type="ChEBI" id="CHEBI:29105"/>
        <label>2</label>
    </ligand>
</feature>
<keyword evidence="4 12" id="KW-0547">Nucleotide-binding</keyword>
<sequence>MPVLKLAIPTPLRTLFDYLPPLDCDLTKLQPGARLRVPFGRREVTAYLVGQSTESDLDASSLKAADALLDSQSLLSTPLLGLCTWAADYYQHPPGEVYQAAFPKTLRQGQPHRYNSEPGWQLSTRGKGLPAGALARSPKQALALGILQEQPQVTLRELKEAGISPAVLKALADKGLAERCDVRLATTAAKTGAALQPSAEQAEILTSIRSAGTNFHCHLIEGVTGSGKTEVYLQLIADCLAANQQALLLIPEIGLTPQTLARFSKRFQAEIAVLHSGLSDAQRYSAWEAARSGSAHIVIGTRSAVFTPMARPGLIVVDEEHDQSFKQQDGFRYSARDVAVKRGQLENCPVILGSATPSLESLHNALQGRYAHHRMLQRAGHSQLPTIEAIDVRKAPLQAGLSPALLQAMERCLQSSQQVLLFLNRRGYAPTLQCHDCGWIAECKDCDARLTLHRRQRRLRCHHCGTAGPLLHSCPQCQSKQLVSLGLGTEQTEDWLRQHLGQWPLYRVDSDSMQGRESMHTLVEQINRGEPCILLGTQMLTKGHHFPAVSLVGVIDMDAMLFSTDFRGEERASQLLTQVSGRAGRAKHRGRVLLQTHHPDHSVLQAMLSQPYHQQALAMLERRRLASLPPAGQLLIARTDCADADHGEQFLVDLRASAQSQLPAGIDMIGPLPAPMQRRAGRFRSQLLVHTADRRLSRLAARTLVHLAQAQPASRGLNWSLDVDPQDMF</sequence>
<evidence type="ECO:0000256" key="8">
    <source>
        <dbReference type="ARBA" id="ARBA00022840"/>
    </source>
</evidence>
<feature type="binding site" evidence="12">
    <location>
        <position position="477"/>
    </location>
    <ligand>
        <name>Zn(2+)</name>
        <dbReference type="ChEBI" id="CHEBI:29105"/>
        <label>1</label>
    </ligand>
</feature>
<dbReference type="NCBIfam" id="TIGR00595">
    <property type="entry name" value="priA"/>
    <property type="match status" value="1"/>
</dbReference>
<dbReference type="InterPro" id="IPR027417">
    <property type="entry name" value="P-loop_NTPase"/>
</dbReference>
<dbReference type="Pfam" id="PF00270">
    <property type="entry name" value="DEAD"/>
    <property type="match status" value="1"/>
</dbReference>
<dbReference type="GO" id="GO:0005524">
    <property type="term" value="F:ATP binding"/>
    <property type="evidence" value="ECO:0007669"/>
    <property type="project" value="UniProtKB-UniRule"/>
</dbReference>
<dbReference type="GO" id="GO:0006269">
    <property type="term" value="P:DNA replication, synthesis of primer"/>
    <property type="evidence" value="ECO:0007669"/>
    <property type="project" value="UniProtKB-KW"/>
</dbReference>
<keyword evidence="10 12" id="KW-0413">Isomerase</keyword>
<dbReference type="GO" id="GO:0006302">
    <property type="term" value="P:double-strand break repair"/>
    <property type="evidence" value="ECO:0007669"/>
    <property type="project" value="InterPro"/>
</dbReference>
<dbReference type="FunFam" id="3.40.1440.60:FF:000001">
    <property type="entry name" value="Primosomal protein N"/>
    <property type="match status" value="1"/>
</dbReference>
<evidence type="ECO:0000256" key="4">
    <source>
        <dbReference type="ARBA" id="ARBA00022741"/>
    </source>
</evidence>
<dbReference type="GO" id="GO:0008270">
    <property type="term" value="F:zinc ion binding"/>
    <property type="evidence" value="ECO:0007669"/>
    <property type="project" value="UniProtKB-UniRule"/>
</dbReference>
<keyword evidence="1 12" id="KW-0639">Primosome</keyword>
<feature type="domain" description="Helicase ATP-binding" evidence="13">
    <location>
        <begin position="209"/>
        <end position="375"/>
    </location>
</feature>
<dbReference type="GO" id="GO:0016887">
    <property type="term" value="F:ATP hydrolysis activity"/>
    <property type="evidence" value="ECO:0007669"/>
    <property type="project" value="RHEA"/>
</dbReference>
<evidence type="ECO:0000256" key="9">
    <source>
        <dbReference type="ARBA" id="ARBA00023125"/>
    </source>
</evidence>
<dbReference type="PROSITE" id="PS51192">
    <property type="entry name" value="HELICASE_ATP_BIND_1"/>
    <property type="match status" value="1"/>
</dbReference>
<feature type="binding site" evidence="12">
    <location>
        <position position="461"/>
    </location>
    <ligand>
        <name>Zn(2+)</name>
        <dbReference type="ChEBI" id="CHEBI:29105"/>
        <label>2</label>
    </ligand>
</feature>
<dbReference type="Pfam" id="PF00271">
    <property type="entry name" value="Helicase_C"/>
    <property type="match status" value="1"/>
</dbReference>
<feature type="binding site" evidence="12">
    <location>
        <position position="464"/>
    </location>
    <ligand>
        <name>Zn(2+)</name>
        <dbReference type="ChEBI" id="CHEBI:29105"/>
        <label>2</label>
    </ligand>
</feature>
<dbReference type="SUPFAM" id="SSF52540">
    <property type="entry name" value="P-loop containing nucleoside triphosphate hydrolases"/>
    <property type="match status" value="2"/>
</dbReference>
<comment type="catalytic activity">
    <reaction evidence="11 12">
        <text>ATP + H2O = ADP + phosphate + H(+)</text>
        <dbReference type="Rhea" id="RHEA:13065"/>
        <dbReference type="ChEBI" id="CHEBI:15377"/>
        <dbReference type="ChEBI" id="CHEBI:15378"/>
        <dbReference type="ChEBI" id="CHEBI:30616"/>
        <dbReference type="ChEBI" id="CHEBI:43474"/>
        <dbReference type="ChEBI" id="CHEBI:456216"/>
        <dbReference type="EC" id="5.6.2.4"/>
    </reaction>
</comment>
<dbReference type="InterPro" id="IPR040498">
    <property type="entry name" value="PriA_CRR"/>
</dbReference>
<keyword evidence="5 12" id="KW-0378">Hydrolase</keyword>
<dbReference type="GO" id="GO:0006270">
    <property type="term" value="P:DNA replication initiation"/>
    <property type="evidence" value="ECO:0007669"/>
    <property type="project" value="TreeGrafter"/>
</dbReference>
<dbReference type="InterPro" id="IPR001650">
    <property type="entry name" value="Helicase_C-like"/>
</dbReference>
<comment type="catalytic activity">
    <reaction evidence="12">
        <text>Couples ATP hydrolysis with the unwinding of duplex DNA by translocating in the 3'-5' direction.</text>
        <dbReference type="EC" id="5.6.2.4"/>
    </reaction>
</comment>
<dbReference type="PROSITE" id="PS51194">
    <property type="entry name" value="HELICASE_CTER"/>
    <property type="match status" value="1"/>
</dbReference>
<dbReference type="RefSeq" id="WP_101517847.1">
    <property type="nucleotide sequence ID" value="NZ_PKUS01000008.1"/>
</dbReference>
<keyword evidence="9 12" id="KW-0238">DNA-binding</keyword>
<dbReference type="InterPro" id="IPR011545">
    <property type="entry name" value="DEAD/DEAH_box_helicase_dom"/>
</dbReference>
<dbReference type="Pfam" id="PF18319">
    <property type="entry name" value="Zn_ribbon_PriA"/>
    <property type="match status" value="1"/>
</dbReference>
<dbReference type="InterPro" id="IPR042115">
    <property type="entry name" value="PriA_3primeBD_sf"/>
</dbReference>
<evidence type="ECO:0000256" key="1">
    <source>
        <dbReference type="ARBA" id="ARBA00022515"/>
    </source>
</evidence>
<name>A0A2N5X3N4_9GAMM</name>
<dbReference type="GO" id="GO:0043138">
    <property type="term" value="F:3'-5' DNA helicase activity"/>
    <property type="evidence" value="ECO:0007669"/>
    <property type="project" value="UniProtKB-EC"/>
</dbReference>
<dbReference type="InterPro" id="IPR014001">
    <property type="entry name" value="Helicase_ATP-bd"/>
</dbReference>
<dbReference type="GO" id="GO:0006310">
    <property type="term" value="P:DNA recombination"/>
    <property type="evidence" value="ECO:0007669"/>
    <property type="project" value="InterPro"/>
</dbReference>
<comment type="cofactor">
    <cofactor evidence="12">
        <name>Zn(2+)</name>
        <dbReference type="ChEBI" id="CHEBI:29105"/>
    </cofactor>
    <text evidence="12">Binds 2 zinc ions per subunit.</text>
</comment>
<dbReference type="AlphaFoldDB" id="A0A2N5X3N4"/>
<dbReference type="HAMAP" id="MF_00983">
    <property type="entry name" value="PriA"/>
    <property type="match status" value="1"/>
</dbReference>
<feature type="binding site" evidence="12">
    <location>
        <position position="437"/>
    </location>
    <ligand>
        <name>Zn(2+)</name>
        <dbReference type="ChEBI" id="CHEBI:29105"/>
        <label>1</label>
    </ligand>
</feature>
<dbReference type="SMART" id="SM00490">
    <property type="entry name" value="HELICc"/>
    <property type="match status" value="1"/>
</dbReference>
<evidence type="ECO:0000313" key="15">
    <source>
        <dbReference type="EMBL" id="PLW69105.1"/>
    </source>
</evidence>
<keyword evidence="2 12" id="KW-0235">DNA replication</keyword>
<keyword evidence="8 12" id="KW-0067">ATP-binding</keyword>
<evidence type="ECO:0000256" key="7">
    <source>
        <dbReference type="ARBA" id="ARBA00022833"/>
    </source>
</evidence>
<reference evidence="15 16" key="1">
    <citation type="submission" date="2018-01" db="EMBL/GenBank/DDBJ databases">
        <title>The draft genome sequence of Halioglobus lutimaris HF004.</title>
        <authorList>
            <person name="Du Z.-J."/>
            <person name="Shi M.-J."/>
        </authorList>
    </citation>
    <scope>NUCLEOTIDE SEQUENCE [LARGE SCALE GENOMIC DNA]</scope>
    <source>
        <strain evidence="15 16">HF004</strain>
    </source>
</reference>
<feature type="binding site" evidence="12">
    <location>
        <position position="474"/>
    </location>
    <ligand>
        <name>Zn(2+)</name>
        <dbReference type="ChEBI" id="CHEBI:29105"/>
        <label>1</label>
    </ligand>
</feature>
<dbReference type="CDD" id="cd17929">
    <property type="entry name" value="DEXHc_priA"/>
    <property type="match status" value="1"/>
</dbReference>
<keyword evidence="7 12" id="KW-0862">Zinc</keyword>
<feature type="binding site" evidence="12">
    <location>
        <position position="446"/>
    </location>
    <ligand>
        <name>Zn(2+)</name>
        <dbReference type="ChEBI" id="CHEBI:29105"/>
        <label>2</label>
    </ligand>
</feature>
<dbReference type="GO" id="GO:0003677">
    <property type="term" value="F:DNA binding"/>
    <property type="evidence" value="ECO:0007669"/>
    <property type="project" value="UniProtKB-UniRule"/>
</dbReference>
<protein>
    <recommendedName>
        <fullName evidence="12">Replication restart protein PriA</fullName>
    </recommendedName>
    <alternativeName>
        <fullName evidence="12">ATP-dependent DNA helicase PriA</fullName>
        <ecNumber evidence="12">5.6.2.4</ecNumber>
    </alternativeName>
    <alternativeName>
        <fullName evidence="12">DNA 3'-5' helicase PriA</fullName>
    </alternativeName>
</protein>
<dbReference type="InterPro" id="IPR005259">
    <property type="entry name" value="PriA"/>
</dbReference>
<keyword evidence="3 12" id="KW-0479">Metal-binding</keyword>
<dbReference type="InterPro" id="IPR041222">
    <property type="entry name" value="PriA_3primeBD"/>
</dbReference>
<dbReference type="SMART" id="SM00487">
    <property type="entry name" value="DEXDc"/>
    <property type="match status" value="1"/>
</dbReference>
<dbReference type="PANTHER" id="PTHR30580">
    <property type="entry name" value="PRIMOSOMAL PROTEIN N"/>
    <property type="match status" value="1"/>
</dbReference>
<evidence type="ECO:0000256" key="12">
    <source>
        <dbReference type="HAMAP-Rule" id="MF_00983"/>
    </source>
</evidence>
<evidence type="ECO:0000256" key="10">
    <source>
        <dbReference type="ARBA" id="ARBA00023235"/>
    </source>
</evidence>
<dbReference type="InterPro" id="IPR041236">
    <property type="entry name" value="PriA_C"/>
</dbReference>
<gene>
    <name evidence="12" type="primary">priA</name>
    <name evidence="15" type="ORF">C0039_08545</name>
</gene>
<feature type="domain" description="Helicase C-terminal" evidence="14">
    <location>
        <begin position="445"/>
        <end position="636"/>
    </location>
</feature>
<evidence type="ECO:0000313" key="16">
    <source>
        <dbReference type="Proteomes" id="UP000235005"/>
    </source>
</evidence>
<organism evidence="15 16">
    <name type="scientific">Pseudohalioglobus lutimaris</name>
    <dbReference type="NCBI Taxonomy" id="1737061"/>
    <lineage>
        <taxon>Bacteria</taxon>
        <taxon>Pseudomonadati</taxon>
        <taxon>Pseudomonadota</taxon>
        <taxon>Gammaproteobacteria</taxon>
        <taxon>Cellvibrionales</taxon>
        <taxon>Halieaceae</taxon>
        <taxon>Pseudohalioglobus</taxon>
    </lineage>
</organism>
<evidence type="ECO:0000256" key="2">
    <source>
        <dbReference type="ARBA" id="ARBA00022705"/>
    </source>
</evidence>
<evidence type="ECO:0000259" key="13">
    <source>
        <dbReference type="PROSITE" id="PS51192"/>
    </source>
</evidence>